<name>A0A7G6DYP9_THEFR</name>
<organism evidence="1 2">
    <name type="scientific">Thermanaerosceptrum fracticalcis</name>
    <dbReference type="NCBI Taxonomy" id="1712410"/>
    <lineage>
        <taxon>Bacteria</taxon>
        <taxon>Bacillati</taxon>
        <taxon>Bacillota</taxon>
        <taxon>Clostridia</taxon>
        <taxon>Eubacteriales</taxon>
        <taxon>Peptococcaceae</taxon>
        <taxon>Thermanaerosceptrum</taxon>
    </lineage>
</organism>
<gene>
    <name evidence="1" type="ORF">BR63_00600</name>
</gene>
<sequence length="185" mass="21409">MATIREENSLDGEFKYMGLPYNVVKLEVYNPDWPKQFEQEKEEILSVVKNSSIAICHIGSTSIPNMTAKPIIDIMVGVDNNNEYDSTTKSLISIGYHCLGECGRPDRIFFVKGSSDNNTHHLHLVTKGSSYWVENLAFRKYLRQNSKAANEYQALKIYLAHKYRDNRTMYRIAKSYFIDEILQRL</sequence>
<dbReference type="OrthoDB" id="9799092at2"/>
<dbReference type="PANTHER" id="PTHR34822">
    <property type="entry name" value="GRPB DOMAIN PROTEIN (AFU_ORTHOLOGUE AFUA_1G01530)"/>
    <property type="match status" value="1"/>
</dbReference>
<dbReference type="AlphaFoldDB" id="A0A7G6DYP9"/>
<dbReference type="PANTHER" id="PTHR34822:SF1">
    <property type="entry name" value="GRPB FAMILY PROTEIN"/>
    <property type="match status" value="1"/>
</dbReference>
<proteinExistence type="predicted"/>
<keyword evidence="2" id="KW-1185">Reference proteome</keyword>
<reference evidence="1 2" key="1">
    <citation type="journal article" date="2019" name="Front. Microbiol.">
        <title>Thermoanaerosceptrum fracticalcis gen. nov. sp. nov., a Novel Fumarate-Fermenting Microorganism From a Deep Fractured Carbonate Aquifer of the US Great Basin.</title>
        <authorList>
            <person name="Hamilton-Brehm S.D."/>
            <person name="Stewart L.E."/>
            <person name="Zavarin M."/>
            <person name="Caldwell M."/>
            <person name="Lawson P.A."/>
            <person name="Onstott T.C."/>
            <person name="Grzymski J."/>
            <person name="Neveux I."/>
            <person name="Lollar B.S."/>
            <person name="Russell C.E."/>
            <person name="Moser D.P."/>
        </authorList>
    </citation>
    <scope>NUCLEOTIDE SEQUENCE [LARGE SCALE GENOMIC DNA]</scope>
    <source>
        <strain evidence="1 2">DRI-13</strain>
    </source>
</reference>
<dbReference type="InterPro" id="IPR043519">
    <property type="entry name" value="NT_sf"/>
</dbReference>
<dbReference type="Pfam" id="PF04229">
    <property type="entry name" value="GrpB"/>
    <property type="match status" value="1"/>
</dbReference>
<dbReference type="EMBL" id="CP045798">
    <property type="protein sequence ID" value="QNB44953.1"/>
    <property type="molecule type" value="Genomic_DNA"/>
</dbReference>
<protein>
    <submittedName>
        <fullName evidence="1">GrpB family protein</fullName>
    </submittedName>
</protein>
<dbReference type="Proteomes" id="UP000515847">
    <property type="component" value="Chromosome"/>
</dbReference>
<accession>A0A7G6DYP9</accession>
<evidence type="ECO:0000313" key="1">
    <source>
        <dbReference type="EMBL" id="QNB44953.1"/>
    </source>
</evidence>
<dbReference type="RefSeq" id="WP_081908223.1">
    <property type="nucleotide sequence ID" value="NZ_CP045798.1"/>
</dbReference>
<evidence type="ECO:0000313" key="2">
    <source>
        <dbReference type="Proteomes" id="UP000515847"/>
    </source>
</evidence>
<dbReference type="KEGG" id="tfr:BR63_00600"/>
<dbReference type="Gene3D" id="3.30.460.10">
    <property type="entry name" value="Beta Polymerase, domain 2"/>
    <property type="match status" value="1"/>
</dbReference>
<dbReference type="InterPro" id="IPR007344">
    <property type="entry name" value="GrpB/CoaE"/>
</dbReference>
<dbReference type="SUPFAM" id="SSF81301">
    <property type="entry name" value="Nucleotidyltransferase"/>
    <property type="match status" value="1"/>
</dbReference>